<dbReference type="Gene3D" id="1.20.1730.10">
    <property type="entry name" value="Sodium/glucose cotransporter"/>
    <property type="match status" value="1"/>
</dbReference>
<reference evidence="2 3" key="1">
    <citation type="submission" date="2024-10" db="EMBL/GenBank/DDBJ databases">
        <title>The Natural Products Discovery Center: Release of the First 8490 Sequenced Strains for Exploring Actinobacteria Biosynthetic Diversity.</title>
        <authorList>
            <person name="Kalkreuter E."/>
            <person name="Kautsar S.A."/>
            <person name="Yang D."/>
            <person name="Bader C.D."/>
            <person name="Teijaro C.N."/>
            <person name="Fluegel L."/>
            <person name="Davis C.M."/>
            <person name="Simpson J.R."/>
            <person name="Lauterbach L."/>
            <person name="Steele A.D."/>
            <person name="Gui C."/>
            <person name="Meng S."/>
            <person name="Li G."/>
            <person name="Viehrig K."/>
            <person name="Ye F."/>
            <person name="Su P."/>
            <person name="Kiefer A.F."/>
            <person name="Nichols A."/>
            <person name="Cepeda A.J."/>
            <person name="Yan W."/>
            <person name="Fan B."/>
            <person name="Jiang Y."/>
            <person name="Adhikari A."/>
            <person name="Zheng C.-J."/>
            <person name="Schuster L."/>
            <person name="Cowan T.M."/>
            <person name="Smanski M.J."/>
            <person name="Chevrette M.G."/>
            <person name="De Carvalho L.P.S."/>
            <person name="Shen B."/>
        </authorList>
    </citation>
    <scope>NUCLEOTIDE SEQUENCE [LARGE SCALE GENOMIC DNA]</scope>
    <source>
        <strain evidence="2 3">NPDC003029</strain>
    </source>
</reference>
<name>A0ABW6R9R7_9ACTN</name>
<comment type="caution">
    <text evidence="2">The sequence shown here is derived from an EMBL/GenBank/DDBJ whole genome shotgun (WGS) entry which is preliminary data.</text>
</comment>
<protein>
    <recommendedName>
        <fullName evidence="4">Integral membrane protein</fullName>
    </recommendedName>
</protein>
<dbReference type="Proteomes" id="UP001601976">
    <property type="component" value="Unassembled WGS sequence"/>
</dbReference>
<dbReference type="RefSeq" id="WP_387894192.1">
    <property type="nucleotide sequence ID" value="NZ_JBEXNP010000011.1"/>
</dbReference>
<feature type="transmembrane region" description="Helical" evidence="1">
    <location>
        <begin position="48"/>
        <end position="69"/>
    </location>
</feature>
<keyword evidence="1" id="KW-0812">Transmembrane</keyword>
<dbReference type="InterPro" id="IPR038377">
    <property type="entry name" value="Na/Glc_symporter_sf"/>
</dbReference>
<gene>
    <name evidence="2" type="ORF">ACFYWW_05855</name>
</gene>
<evidence type="ECO:0000313" key="3">
    <source>
        <dbReference type="Proteomes" id="UP001601976"/>
    </source>
</evidence>
<keyword evidence="1" id="KW-1133">Transmembrane helix</keyword>
<organism evidence="2 3">
    <name type="scientific">Streptomyces flavidovirens</name>
    <dbReference type="NCBI Taxonomy" id="67298"/>
    <lineage>
        <taxon>Bacteria</taxon>
        <taxon>Bacillati</taxon>
        <taxon>Actinomycetota</taxon>
        <taxon>Actinomycetes</taxon>
        <taxon>Kitasatosporales</taxon>
        <taxon>Streptomycetaceae</taxon>
        <taxon>Streptomyces</taxon>
    </lineage>
</organism>
<proteinExistence type="predicted"/>
<dbReference type="EMBL" id="JBIAPK010000001">
    <property type="protein sequence ID" value="MFF3338249.1"/>
    <property type="molecule type" value="Genomic_DNA"/>
</dbReference>
<evidence type="ECO:0000256" key="1">
    <source>
        <dbReference type="SAM" id="Phobius"/>
    </source>
</evidence>
<feature type="transmembrane region" description="Helical" evidence="1">
    <location>
        <begin position="21"/>
        <end position="42"/>
    </location>
</feature>
<sequence>MPMVVFMLVIGTMWGAVWRRLTLAGAVSGLVVGVGAVCGLVFTGHDPVWGMNAGIVALAGNLVVGLCVSHYGPRDSDSRPYAQVLAPGLALASDPAG</sequence>
<keyword evidence="1" id="KW-0472">Membrane</keyword>
<keyword evidence="3" id="KW-1185">Reference proteome</keyword>
<accession>A0ABW6R9R7</accession>
<evidence type="ECO:0008006" key="4">
    <source>
        <dbReference type="Google" id="ProtNLM"/>
    </source>
</evidence>
<evidence type="ECO:0000313" key="2">
    <source>
        <dbReference type="EMBL" id="MFF3338249.1"/>
    </source>
</evidence>